<keyword evidence="4 9" id="KW-0507">mRNA processing</keyword>
<dbReference type="Proteomes" id="UP000603912">
    <property type="component" value="Unassembled WGS sequence"/>
</dbReference>
<dbReference type="GO" id="GO:0006364">
    <property type="term" value="P:rRNA processing"/>
    <property type="evidence" value="ECO:0007669"/>
    <property type="project" value="UniProtKB-UniRule"/>
</dbReference>
<evidence type="ECO:0000256" key="8">
    <source>
        <dbReference type="ARBA" id="ARBA00022884"/>
    </source>
</evidence>
<sequence>MARRPKPSLSVLEESIGYSFKDRAHLERALTHISALKGTPSNGPHYQRLEFLGDRVLGLVVAEMLYRAYPKAGEGELSRRLGHLVRHETCAEVAELWDVGPHIRLGVGENQSGLRNKTAILGDVCEAVIAAVYLDGGFEPARVLVERDFGPKMSEPGRATRDPKSMLQEWALGLARPVPVYEERDRSGPDHAPQFRIAARVEGFKDCEGEGPSKRLAEQAAAEAFLRREGVLKDSR</sequence>
<evidence type="ECO:0000256" key="9">
    <source>
        <dbReference type="HAMAP-Rule" id="MF_00104"/>
    </source>
</evidence>
<dbReference type="EC" id="3.1.26.3" evidence="9"/>
<dbReference type="FunFam" id="1.10.1520.10:FF:000001">
    <property type="entry name" value="Ribonuclease 3"/>
    <property type="match status" value="1"/>
</dbReference>
<dbReference type="AlphaFoldDB" id="A0A917I722"/>
<dbReference type="PROSITE" id="PS50137">
    <property type="entry name" value="DS_RBD"/>
    <property type="match status" value="1"/>
</dbReference>
<dbReference type="Gene3D" id="3.30.160.20">
    <property type="match status" value="1"/>
</dbReference>
<evidence type="ECO:0000256" key="2">
    <source>
        <dbReference type="ARBA" id="ARBA00010183"/>
    </source>
</evidence>
<evidence type="ECO:0000313" key="13">
    <source>
        <dbReference type="Proteomes" id="UP000603912"/>
    </source>
</evidence>
<dbReference type="GO" id="GO:0005737">
    <property type="term" value="C:cytoplasm"/>
    <property type="evidence" value="ECO:0007669"/>
    <property type="project" value="UniProtKB-SubCell"/>
</dbReference>
<dbReference type="GO" id="GO:0010468">
    <property type="term" value="P:regulation of gene expression"/>
    <property type="evidence" value="ECO:0007669"/>
    <property type="project" value="TreeGrafter"/>
</dbReference>
<dbReference type="GO" id="GO:0003725">
    <property type="term" value="F:double-stranded RNA binding"/>
    <property type="evidence" value="ECO:0007669"/>
    <property type="project" value="TreeGrafter"/>
</dbReference>
<proteinExistence type="inferred from homology"/>
<keyword evidence="9" id="KW-0479">Metal-binding</keyword>
<dbReference type="Pfam" id="PF00035">
    <property type="entry name" value="dsrm"/>
    <property type="match status" value="1"/>
</dbReference>
<comment type="subunit">
    <text evidence="9">Homodimer.</text>
</comment>
<dbReference type="InterPro" id="IPR036389">
    <property type="entry name" value="RNase_III_sf"/>
</dbReference>
<reference evidence="12" key="2">
    <citation type="submission" date="2020-09" db="EMBL/GenBank/DDBJ databases">
        <authorList>
            <person name="Sun Q."/>
            <person name="Zhou Y."/>
        </authorList>
    </citation>
    <scope>NUCLEOTIDE SEQUENCE</scope>
    <source>
        <strain evidence="12">CGMCC 1.12214</strain>
    </source>
</reference>
<protein>
    <recommendedName>
        <fullName evidence="9">Ribonuclease 3</fullName>
        <ecNumber evidence="9">3.1.26.3</ecNumber>
    </recommendedName>
    <alternativeName>
        <fullName evidence="9">Ribonuclease III</fullName>
        <shortName evidence="9">RNase III</shortName>
    </alternativeName>
</protein>
<dbReference type="SUPFAM" id="SSF54768">
    <property type="entry name" value="dsRNA-binding domain-like"/>
    <property type="match status" value="1"/>
</dbReference>
<dbReference type="GO" id="GO:0008033">
    <property type="term" value="P:tRNA processing"/>
    <property type="evidence" value="ECO:0007669"/>
    <property type="project" value="UniProtKB-KW"/>
</dbReference>
<feature type="active site" evidence="9">
    <location>
        <position position="54"/>
    </location>
</feature>
<dbReference type="SUPFAM" id="SSF69065">
    <property type="entry name" value="RNase III domain-like"/>
    <property type="match status" value="1"/>
</dbReference>
<dbReference type="GO" id="GO:0019843">
    <property type="term" value="F:rRNA binding"/>
    <property type="evidence" value="ECO:0007669"/>
    <property type="project" value="UniProtKB-KW"/>
</dbReference>
<evidence type="ECO:0000259" key="10">
    <source>
        <dbReference type="PROSITE" id="PS50137"/>
    </source>
</evidence>
<dbReference type="InterPro" id="IPR000999">
    <property type="entry name" value="RNase_III_dom"/>
</dbReference>
<evidence type="ECO:0000313" key="12">
    <source>
        <dbReference type="EMBL" id="GGH16736.1"/>
    </source>
</evidence>
<comment type="subcellular location">
    <subcellularLocation>
        <location evidence="9">Cytoplasm</location>
    </subcellularLocation>
</comment>
<dbReference type="HAMAP" id="MF_00104">
    <property type="entry name" value="RNase_III"/>
    <property type="match status" value="1"/>
</dbReference>
<keyword evidence="3 9" id="KW-0698">rRNA processing</keyword>
<feature type="domain" description="DRBM" evidence="10">
    <location>
        <begin position="162"/>
        <end position="231"/>
    </location>
</feature>
<keyword evidence="7 9" id="KW-0378">Hydrolase</keyword>
<keyword evidence="9" id="KW-0819">tRNA processing</keyword>
<comment type="cofactor">
    <cofactor evidence="9">
        <name>Mg(2+)</name>
        <dbReference type="ChEBI" id="CHEBI:18420"/>
    </cofactor>
</comment>
<evidence type="ECO:0000256" key="3">
    <source>
        <dbReference type="ARBA" id="ARBA00022552"/>
    </source>
</evidence>
<evidence type="ECO:0000256" key="7">
    <source>
        <dbReference type="ARBA" id="ARBA00022801"/>
    </source>
</evidence>
<feature type="binding site" evidence="9">
    <location>
        <position position="123"/>
    </location>
    <ligand>
        <name>Mg(2+)</name>
        <dbReference type="ChEBI" id="CHEBI:18420"/>
    </ligand>
</feature>
<comment type="catalytic activity">
    <reaction evidence="1 9">
        <text>Endonucleolytic cleavage to 5'-phosphomonoester.</text>
        <dbReference type="EC" id="3.1.26.3"/>
    </reaction>
</comment>
<dbReference type="CDD" id="cd10845">
    <property type="entry name" value="DSRM_RNAse_III_family"/>
    <property type="match status" value="1"/>
</dbReference>
<keyword evidence="6 9" id="KW-0255">Endonuclease</keyword>
<reference evidence="12" key="1">
    <citation type="journal article" date="2014" name="Int. J. Syst. Evol. Microbiol.">
        <title>Complete genome sequence of Corynebacterium casei LMG S-19264T (=DSM 44701T), isolated from a smear-ripened cheese.</title>
        <authorList>
            <consortium name="US DOE Joint Genome Institute (JGI-PGF)"/>
            <person name="Walter F."/>
            <person name="Albersmeier A."/>
            <person name="Kalinowski J."/>
            <person name="Ruckert C."/>
        </authorList>
    </citation>
    <scope>NUCLEOTIDE SEQUENCE</scope>
    <source>
        <strain evidence="12">CGMCC 1.12214</strain>
    </source>
</reference>
<feature type="binding site" evidence="9">
    <location>
        <position position="126"/>
    </location>
    <ligand>
        <name>Mg(2+)</name>
        <dbReference type="ChEBI" id="CHEBI:18420"/>
    </ligand>
</feature>
<feature type="domain" description="RNase III" evidence="11">
    <location>
        <begin position="9"/>
        <end position="137"/>
    </location>
</feature>
<name>A0A917I722_9HYPH</name>
<organism evidence="12 13">
    <name type="scientific">Alsobacter metallidurans</name>
    <dbReference type="NCBI Taxonomy" id="340221"/>
    <lineage>
        <taxon>Bacteria</taxon>
        <taxon>Pseudomonadati</taxon>
        <taxon>Pseudomonadota</taxon>
        <taxon>Alphaproteobacteria</taxon>
        <taxon>Hyphomicrobiales</taxon>
        <taxon>Alsobacteraceae</taxon>
        <taxon>Alsobacter</taxon>
    </lineage>
</organism>
<comment type="caution">
    <text evidence="12">The sequence shown here is derived from an EMBL/GenBank/DDBJ whole genome shotgun (WGS) entry which is preliminary data.</text>
</comment>
<dbReference type="InterPro" id="IPR011907">
    <property type="entry name" value="RNase_III"/>
</dbReference>
<keyword evidence="8 9" id="KW-0694">RNA-binding</keyword>
<feature type="binding site" evidence="9">
    <location>
        <position position="50"/>
    </location>
    <ligand>
        <name>Mg(2+)</name>
        <dbReference type="ChEBI" id="CHEBI:18420"/>
    </ligand>
</feature>
<dbReference type="GO" id="GO:0006397">
    <property type="term" value="P:mRNA processing"/>
    <property type="evidence" value="ECO:0007669"/>
    <property type="project" value="UniProtKB-UniRule"/>
</dbReference>
<accession>A0A917I722</accession>
<dbReference type="PROSITE" id="PS50142">
    <property type="entry name" value="RNASE_3_2"/>
    <property type="match status" value="1"/>
</dbReference>
<keyword evidence="9" id="KW-0699">rRNA-binding</keyword>
<dbReference type="SMART" id="SM00358">
    <property type="entry name" value="DSRM"/>
    <property type="match status" value="1"/>
</dbReference>
<dbReference type="CDD" id="cd00593">
    <property type="entry name" value="RIBOc"/>
    <property type="match status" value="1"/>
</dbReference>
<dbReference type="SMART" id="SM00535">
    <property type="entry name" value="RIBOc"/>
    <property type="match status" value="1"/>
</dbReference>
<keyword evidence="9" id="KW-0460">Magnesium</keyword>
<dbReference type="Pfam" id="PF14622">
    <property type="entry name" value="Ribonucleas_3_3"/>
    <property type="match status" value="1"/>
</dbReference>
<dbReference type="GO" id="GO:0046872">
    <property type="term" value="F:metal ion binding"/>
    <property type="evidence" value="ECO:0007669"/>
    <property type="project" value="UniProtKB-KW"/>
</dbReference>
<dbReference type="EMBL" id="BMES01000001">
    <property type="protein sequence ID" value="GGH16736.1"/>
    <property type="molecule type" value="Genomic_DNA"/>
</dbReference>
<comment type="function">
    <text evidence="9">Digests double-stranded RNA. Involved in the processing of primary rRNA transcript to yield the immediate precursors to the large and small rRNAs (23S and 16S). Processes some mRNAs, and tRNAs when they are encoded in the rRNA operon. Processes pre-crRNA and tracrRNA of type II CRISPR loci if present in the organism.</text>
</comment>
<feature type="active site" evidence="9">
    <location>
        <position position="126"/>
    </location>
</feature>
<comment type="similarity">
    <text evidence="2">Belongs to the ribonuclease III family.</text>
</comment>
<dbReference type="PROSITE" id="PS00517">
    <property type="entry name" value="RNASE_3_1"/>
    <property type="match status" value="1"/>
</dbReference>
<dbReference type="RefSeq" id="WP_188517261.1">
    <property type="nucleotide sequence ID" value="NZ_BMES01000001.1"/>
</dbReference>
<keyword evidence="9" id="KW-0963">Cytoplasm</keyword>
<evidence type="ECO:0000256" key="6">
    <source>
        <dbReference type="ARBA" id="ARBA00022759"/>
    </source>
</evidence>
<evidence type="ECO:0000256" key="5">
    <source>
        <dbReference type="ARBA" id="ARBA00022722"/>
    </source>
</evidence>
<keyword evidence="13" id="KW-1185">Reference proteome</keyword>
<dbReference type="NCBIfam" id="TIGR02191">
    <property type="entry name" value="RNaseIII"/>
    <property type="match status" value="1"/>
</dbReference>
<dbReference type="Gene3D" id="1.10.1520.10">
    <property type="entry name" value="Ribonuclease III domain"/>
    <property type="match status" value="1"/>
</dbReference>
<dbReference type="PANTHER" id="PTHR11207:SF0">
    <property type="entry name" value="RIBONUCLEASE 3"/>
    <property type="match status" value="1"/>
</dbReference>
<dbReference type="PANTHER" id="PTHR11207">
    <property type="entry name" value="RIBONUCLEASE III"/>
    <property type="match status" value="1"/>
</dbReference>
<evidence type="ECO:0000259" key="11">
    <source>
        <dbReference type="PROSITE" id="PS50142"/>
    </source>
</evidence>
<gene>
    <name evidence="9 12" type="primary">rnc</name>
    <name evidence="12" type="ORF">GCM10007036_17660</name>
</gene>
<evidence type="ECO:0000256" key="1">
    <source>
        <dbReference type="ARBA" id="ARBA00000109"/>
    </source>
</evidence>
<dbReference type="GO" id="GO:0004525">
    <property type="term" value="F:ribonuclease III activity"/>
    <property type="evidence" value="ECO:0007669"/>
    <property type="project" value="UniProtKB-UniRule"/>
</dbReference>
<evidence type="ECO:0000256" key="4">
    <source>
        <dbReference type="ARBA" id="ARBA00022664"/>
    </source>
</evidence>
<dbReference type="InterPro" id="IPR014720">
    <property type="entry name" value="dsRBD_dom"/>
</dbReference>
<keyword evidence="5 9" id="KW-0540">Nuclease</keyword>